<reference evidence="1 2" key="1">
    <citation type="journal article" date="2012" name="Genome Biol.">
        <title>Sequencing three crocodilian genomes to illuminate the evolution of archosaurs and amniotes.</title>
        <authorList>
            <person name="St John J.A."/>
            <person name="Braun E.L."/>
            <person name="Isberg S.R."/>
            <person name="Miles L.G."/>
            <person name="Chong A.Y."/>
            <person name="Gongora J."/>
            <person name="Dalzell P."/>
            <person name="Moran C."/>
            <person name="Bed'hom B."/>
            <person name="Abzhanov A."/>
            <person name="Burgess S.C."/>
            <person name="Cooksey A.M."/>
            <person name="Castoe T.A."/>
            <person name="Crawford N.G."/>
            <person name="Densmore L.D."/>
            <person name="Drew J.C."/>
            <person name="Edwards S.V."/>
            <person name="Faircloth B.C."/>
            <person name="Fujita M.K."/>
            <person name="Greenwold M.J."/>
            <person name="Hoffmann F.G."/>
            <person name="Howard J.M."/>
            <person name="Iguchi T."/>
            <person name="Janes D.E."/>
            <person name="Khan S.Y."/>
            <person name="Kohno S."/>
            <person name="de Koning A.J."/>
            <person name="Lance S.L."/>
            <person name="McCarthy F.M."/>
            <person name="McCormack J.E."/>
            <person name="Merchant M.E."/>
            <person name="Peterson D.G."/>
            <person name="Pollock D.D."/>
            <person name="Pourmand N."/>
            <person name="Raney B.J."/>
            <person name="Roessler K.A."/>
            <person name="Sanford J.R."/>
            <person name="Sawyer R.H."/>
            <person name="Schmidt C.J."/>
            <person name="Triplett E.W."/>
            <person name="Tuberville T.D."/>
            <person name="Venegas-Anaya M."/>
            <person name="Howard J.T."/>
            <person name="Jarvis E.D."/>
            <person name="Guillette L.J.Jr."/>
            <person name="Glenn T.C."/>
            <person name="Green R.E."/>
            <person name="Ray D.A."/>
        </authorList>
    </citation>
    <scope>NUCLEOTIDE SEQUENCE [LARGE SCALE GENOMIC DNA]</scope>
    <source>
        <strain evidence="1">KSC_2009_1</strain>
    </source>
</reference>
<gene>
    <name evidence="1" type="ORF">Y1Q_0009873</name>
</gene>
<dbReference type="AlphaFoldDB" id="A0A151MX37"/>
<proteinExistence type="predicted"/>
<keyword evidence="2" id="KW-1185">Reference proteome</keyword>
<evidence type="ECO:0000313" key="1">
    <source>
        <dbReference type="EMBL" id="KYO29070.1"/>
    </source>
</evidence>
<name>A0A151MX37_ALLMI</name>
<dbReference type="Proteomes" id="UP000050525">
    <property type="component" value="Unassembled WGS sequence"/>
</dbReference>
<comment type="caution">
    <text evidence="1">The sequence shown here is derived from an EMBL/GenBank/DDBJ whole genome shotgun (WGS) entry which is preliminary data.</text>
</comment>
<accession>A0A151MX37</accession>
<evidence type="ECO:0000313" key="2">
    <source>
        <dbReference type="Proteomes" id="UP000050525"/>
    </source>
</evidence>
<sequence length="108" mass="12394">MGGKPRLPCNLSCYLEGYLWLCCTSQPLTPEEDIAASISDLLGVLLEQDFRIPVESRSQIQKQESKKRREERRKKLLLSDVLLHFCNSNIAIFLRLKYCSIPSPVQLL</sequence>
<protein>
    <submittedName>
        <fullName evidence="1">Uncharacterized protein</fullName>
    </submittedName>
</protein>
<dbReference type="EMBL" id="AKHW03004724">
    <property type="protein sequence ID" value="KYO29070.1"/>
    <property type="molecule type" value="Genomic_DNA"/>
</dbReference>
<organism evidence="1 2">
    <name type="scientific">Alligator mississippiensis</name>
    <name type="common">American alligator</name>
    <dbReference type="NCBI Taxonomy" id="8496"/>
    <lineage>
        <taxon>Eukaryota</taxon>
        <taxon>Metazoa</taxon>
        <taxon>Chordata</taxon>
        <taxon>Craniata</taxon>
        <taxon>Vertebrata</taxon>
        <taxon>Euteleostomi</taxon>
        <taxon>Archelosauria</taxon>
        <taxon>Archosauria</taxon>
        <taxon>Crocodylia</taxon>
        <taxon>Alligatoridae</taxon>
        <taxon>Alligatorinae</taxon>
        <taxon>Alligator</taxon>
    </lineage>
</organism>